<name>A0A6J4JLA9_9ACTN</name>
<feature type="domain" description="Pyridine nucleotide-disulphide oxidoreductase dimerisation" evidence="11">
    <location>
        <begin position="350"/>
        <end position="452"/>
    </location>
</feature>
<dbReference type="InterPro" id="IPR008143">
    <property type="entry name" value="Ala_DH/PNT_CS2"/>
</dbReference>
<keyword evidence="8" id="KW-0547">Nucleotide-binding</keyword>
<keyword evidence="7 10" id="KW-0676">Redox-active center</keyword>
<dbReference type="InterPro" id="IPR016156">
    <property type="entry name" value="FAD/NAD-linked_Rdtase_dimer_sf"/>
</dbReference>
<evidence type="ECO:0000259" key="12">
    <source>
        <dbReference type="Pfam" id="PF07992"/>
    </source>
</evidence>
<evidence type="ECO:0000256" key="8">
    <source>
        <dbReference type="PIRSR" id="PIRSR000350-3"/>
    </source>
</evidence>
<evidence type="ECO:0000256" key="7">
    <source>
        <dbReference type="ARBA" id="ARBA00023284"/>
    </source>
</evidence>
<dbReference type="Pfam" id="PF07992">
    <property type="entry name" value="Pyr_redox_2"/>
    <property type="match status" value="1"/>
</dbReference>
<proteinExistence type="inferred from homology"/>
<dbReference type="AlphaFoldDB" id="A0A6J4JLA9"/>
<keyword evidence="2 10" id="KW-0285">Flavoprotein</keyword>
<dbReference type="Gene3D" id="3.30.390.30">
    <property type="match status" value="1"/>
</dbReference>
<evidence type="ECO:0000256" key="6">
    <source>
        <dbReference type="ARBA" id="ARBA00023157"/>
    </source>
</evidence>
<evidence type="ECO:0000256" key="2">
    <source>
        <dbReference type="ARBA" id="ARBA00022630"/>
    </source>
</evidence>
<dbReference type="PANTHER" id="PTHR43014">
    <property type="entry name" value="MERCURIC REDUCTASE"/>
    <property type="match status" value="1"/>
</dbReference>
<feature type="binding site" evidence="8">
    <location>
        <position position="315"/>
    </location>
    <ligand>
        <name>FAD</name>
        <dbReference type="ChEBI" id="CHEBI:57692"/>
    </ligand>
</feature>
<feature type="disulfide bond" description="Redox-active" evidence="9">
    <location>
        <begin position="41"/>
        <end position="46"/>
    </location>
</feature>
<sequence length="489" mass="50868">MTDLDLLVLGGGTAGLVAAVIAGGLGAEVTLVERDRTGGDCLWTGCVPSKALIESAGLAHGMRHADRLGLPPVEPDVDLAAVMEHVRAAQRAIEPHDAPERVRAAGAQVVADSAEFVGPRRVRLRAAGTEVSARAVLVAVGSEPILPPVPGLAQAAPLTSDTVWDLTVLPPRLLVLGGGPIGCELSQAFGRLGSQVTVVEQGPRLLPREDPDVGDLIAGRLTGEGADVRTGTTVADVRAGVRAGGAEPDGPWRVRLTGARPGEVTVDRILVAGGRRPRSSGLGLARAGVAVTDTGAIRVDARMRTSARGVYAAGDVTGILPFTHVAAAQAGTATLNALFGLPRRVRYLPMPYVVFTDPEVARVGLRADQARARWGRRAVSTRLDLRDVDRAVAAGRTDGWVSLVADPGWRLVGATVVAPAAGEVIGELAAMVARRARLTDLYATVHPYPTYSLGAVDAVGELLQERLLTPSTRRLTRPVLAALRAAART</sequence>
<dbReference type="InterPro" id="IPR004099">
    <property type="entry name" value="Pyr_nucl-diS_OxRdtase_dimer"/>
</dbReference>
<organism evidence="13">
    <name type="scientific">uncultured Mycobacteriales bacterium</name>
    <dbReference type="NCBI Taxonomy" id="581187"/>
    <lineage>
        <taxon>Bacteria</taxon>
        <taxon>Bacillati</taxon>
        <taxon>Actinomycetota</taxon>
        <taxon>Actinomycetes</taxon>
        <taxon>Mycobacteriales</taxon>
        <taxon>environmental samples</taxon>
    </lineage>
</organism>
<reference evidence="13" key="1">
    <citation type="submission" date="2020-02" db="EMBL/GenBank/DDBJ databases">
        <authorList>
            <person name="Meier V. D."/>
        </authorList>
    </citation>
    <scope>NUCLEOTIDE SEQUENCE</scope>
    <source>
        <strain evidence="13">AVDCRST_MAG41</strain>
    </source>
</reference>
<keyword evidence="4" id="KW-0521">NADP</keyword>
<keyword evidence="6" id="KW-1015">Disulfide bond</keyword>
<dbReference type="InterPro" id="IPR036188">
    <property type="entry name" value="FAD/NAD-bd_sf"/>
</dbReference>
<dbReference type="PANTHER" id="PTHR43014:SF2">
    <property type="entry name" value="MERCURIC REDUCTASE"/>
    <property type="match status" value="1"/>
</dbReference>
<keyword evidence="5 10" id="KW-0560">Oxidoreductase</keyword>
<evidence type="ECO:0000256" key="3">
    <source>
        <dbReference type="ARBA" id="ARBA00022827"/>
    </source>
</evidence>
<dbReference type="Gene3D" id="3.50.50.60">
    <property type="entry name" value="FAD/NAD(P)-binding domain"/>
    <property type="match status" value="2"/>
</dbReference>
<dbReference type="PIRSF" id="PIRSF000350">
    <property type="entry name" value="Mercury_reductase_MerA"/>
    <property type="match status" value="1"/>
</dbReference>
<dbReference type="SUPFAM" id="SSF55424">
    <property type="entry name" value="FAD/NAD-linked reductases, dimerisation (C-terminal) domain"/>
    <property type="match status" value="1"/>
</dbReference>
<comment type="cofactor">
    <cofactor evidence="8">
        <name>FAD</name>
        <dbReference type="ChEBI" id="CHEBI:57692"/>
    </cofactor>
    <text evidence="8">Binds 1 FAD per subunit.</text>
</comment>
<feature type="binding site" evidence="8">
    <location>
        <position position="200"/>
    </location>
    <ligand>
        <name>NAD(+)</name>
        <dbReference type="ChEBI" id="CHEBI:57540"/>
    </ligand>
</feature>
<dbReference type="InterPro" id="IPR001100">
    <property type="entry name" value="Pyr_nuc-diS_OxRdtase"/>
</dbReference>
<dbReference type="InterPro" id="IPR023753">
    <property type="entry name" value="FAD/NAD-binding_dom"/>
</dbReference>
<dbReference type="PROSITE" id="PS00837">
    <property type="entry name" value="ALADH_PNT_2"/>
    <property type="match status" value="1"/>
</dbReference>
<dbReference type="PRINTS" id="PR00368">
    <property type="entry name" value="FADPNR"/>
</dbReference>
<dbReference type="GO" id="GO:0003955">
    <property type="term" value="F:NAD(P)H dehydrogenase (quinone) activity"/>
    <property type="evidence" value="ECO:0007669"/>
    <property type="project" value="TreeGrafter"/>
</dbReference>
<feature type="binding site" evidence="8">
    <location>
        <position position="50"/>
    </location>
    <ligand>
        <name>FAD</name>
        <dbReference type="ChEBI" id="CHEBI:57692"/>
    </ligand>
</feature>
<dbReference type="Pfam" id="PF02852">
    <property type="entry name" value="Pyr_redox_dim"/>
    <property type="match status" value="1"/>
</dbReference>
<dbReference type="GO" id="GO:0050660">
    <property type="term" value="F:flavin adenine dinucleotide binding"/>
    <property type="evidence" value="ECO:0007669"/>
    <property type="project" value="TreeGrafter"/>
</dbReference>
<gene>
    <name evidence="13" type="ORF">AVDCRST_MAG41-3648</name>
</gene>
<feature type="domain" description="FAD/NAD(P)-binding" evidence="12">
    <location>
        <begin position="5"/>
        <end position="330"/>
    </location>
</feature>
<dbReference type="EC" id="1.16.1.1" evidence="13"/>
<dbReference type="GO" id="GO:0016152">
    <property type="term" value="F:mercury (II) reductase (NADP+) activity"/>
    <property type="evidence" value="ECO:0007669"/>
    <property type="project" value="UniProtKB-EC"/>
</dbReference>
<evidence type="ECO:0000256" key="10">
    <source>
        <dbReference type="RuleBase" id="RU003691"/>
    </source>
</evidence>
<dbReference type="InterPro" id="IPR012999">
    <property type="entry name" value="Pyr_OxRdtase_I_AS"/>
</dbReference>
<dbReference type="SUPFAM" id="SSF51905">
    <property type="entry name" value="FAD/NAD(P)-binding domain"/>
    <property type="match status" value="1"/>
</dbReference>
<protein>
    <submittedName>
        <fullName evidence="13">Mercuric ion reductase</fullName>
        <ecNumber evidence="13">1.16.1.1</ecNumber>
    </submittedName>
</protein>
<evidence type="ECO:0000256" key="4">
    <source>
        <dbReference type="ARBA" id="ARBA00022857"/>
    </source>
</evidence>
<evidence type="ECO:0000259" key="11">
    <source>
        <dbReference type="Pfam" id="PF02852"/>
    </source>
</evidence>
<evidence type="ECO:0000313" key="13">
    <source>
        <dbReference type="EMBL" id="CAA9281429.1"/>
    </source>
</evidence>
<comment type="similarity">
    <text evidence="1 10">Belongs to the class-I pyridine nucleotide-disulfide oxidoreductase family.</text>
</comment>
<evidence type="ECO:0000256" key="5">
    <source>
        <dbReference type="ARBA" id="ARBA00023002"/>
    </source>
</evidence>
<dbReference type="PROSITE" id="PS00076">
    <property type="entry name" value="PYRIDINE_REDOX_1"/>
    <property type="match status" value="1"/>
</dbReference>
<dbReference type="PRINTS" id="PR00411">
    <property type="entry name" value="PNDRDTASEI"/>
</dbReference>
<accession>A0A6J4JLA9</accession>
<feature type="binding site" evidence="8">
    <location>
        <begin position="177"/>
        <end position="184"/>
    </location>
    <ligand>
        <name>NAD(+)</name>
        <dbReference type="ChEBI" id="CHEBI:57540"/>
    </ligand>
</feature>
<keyword evidence="3 8" id="KW-0274">FAD</keyword>
<dbReference type="GO" id="GO:0016668">
    <property type="term" value="F:oxidoreductase activity, acting on a sulfur group of donors, NAD(P) as acceptor"/>
    <property type="evidence" value="ECO:0007669"/>
    <property type="project" value="InterPro"/>
</dbReference>
<evidence type="ECO:0000256" key="1">
    <source>
        <dbReference type="ARBA" id="ARBA00007532"/>
    </source>
</evidence>
<dbReference type="EMBL" id="CADCTP010000329">
    <property type="protein sequence ID" value="CAA9281429.1"/>
    <property type="molecule type" value="Genomic_DNA"/>
</dbReference>
<keyword evidence="8" id="KW-0520">NAD</keyword>
<feature type="binding site" evidence="8">
    <location>
        <position position="274"/>
    </location>
    <ligand>
        <name>NAD(+)</name>
        <dbReference type="ChEBI" id="CHEBI:57540"/>
    </ligand>
</feature>
<evidence type="ECO:0000256" key="9">
    <source>
        <dbReference type="PIRSR" id="PIRSR000350-4"/>
    </source>
</evidence>